<feature type="binding site" evidence="16">
    <location>
        <position position="516"/>
    </location>
    <ligand>
        <name>substrate</name>
    </ligand>
</feature>
<dbReference type="RefSeq" id="WP_010755388.1">
    <property type="nucleotide sequence ID" value="NZ_ASWD01000002.1"/>
</dbReference>
<dbReference type="EMBL" id="AJAQ01000001">
    <property type="protein sequence ID" value="EOH97655.1"/>
    <property type="molecule type" value="Genomic_DNA"/>
</dbReference>
<dbReference type="FunFam" id="3.40.50.970:FF:000004">
    <property type="entry name" value="Transketolase"/>
    <property type="match status" value="1"/>
</dbReference>
<dbReference type="SUPFAM" id="SSF52922">
    <property type="entry name" value="TK C-terminal domain-like"/>
    <property type="match status" value="1"/>
</dbReference>
<dbReference type="Pfam" id="PF22613">
    <property type="entry name" value="Transketolase_C_1"/>
    <property type="match status" value="1"/>
</dbReference>
<dbReference type="Pfam" id="PF02779">
    <property type="entry name" value="Transket_pyr"/>
    <property type="match status" value="1"/>
</dbReference>
<dbReference type="GO" id="GO:0005829">
    <property type="term" value="C:cytosol"/>
    <property type="evidence" value="ECO:0007669"/>
    <property type="project" value="TreeGrafter"/>
</dbReference>
<comment type="similarity">
    <text evidence="5">Belongs to the transketolase family.</text>
</comment>
<dbReference type="CDD" id="cd02012">
    <property type="entry name" value="TPP_TK"/>
    <property type="match status" value="1"/>
</dbReference>
<evidence type="ECO:0000256" key="16">
    <source>
        <dbReference type="PIRSR" id="PIRSR605478-2"/>
    </source>
</evidence>
<comment type="cofactor">
    <cofactor evidence="1">
        <name>Ca(2+)</name>
        <dbReference type="ChEBI" id="CHEBI:29108"/>
    </cofactor>
</comment>
<keyword evidence="11 18" id="KW-0460">Magnesium</keyword>
<keyword evidence="22" id="KW-1185">Reference proteome</keyword>
<reference evidence="21 22" key="1">
    <citation type="submission" date="2013-02" db="EMBL/GenBank/DDBJ databases">
        <title>The Genome Sequence of Enterococcus pallens BAA-351.</title>
        <authorList>
            <consortium name="The Broad Institute Genome Sequencing Platform"/>
            <consortium name="The Broad Institute Genome Sequencing Center for Infectious Disease"/>
            <person name="Earl A.M."/>
            <person name="Gilmore M.S."/>
            <person name="Lebreton F."/>
            <person name="Walker B."/>
            <person name="Young S.K."/>
            <person name="Zeng Q."/>
            <person name="Gargeya S."/>
            <person name="Fitzgerald M."/>
            <person name="Haas B."/>
            <person name="Abouelleil A."/>
            <person name="Alvarado L."/>
            <person name="Arachchi H.M."/>
            <person name="Berlin A.M."/>
            <person name="Chapman S.B."/>
            <person name="Dewar J."/>
            <person name="Goldberg J."/>
            <person name="Griggs A."/>
            <person name="Gujja S."/>
            <person name="Hansen M."/>
            <person name="Howarth C."/>
            <person name="Imamovic A."/>
            <person name="Larimer J."/>
            <person name="McCowan C."/>
            <person name="Murphy C."/>
            <person name="Neiman D."/>
            <person name="Pearson M."/>
            <person name="Priest M."/>
            <person name="Roberts A."/>
            <person name="Saif S."/>
            <person name="Shea T."/>
            <person name="Sisk P."/>
            <person name="Sykes S."/>
            <person name="Wortman J."/>
            <person name="Nusbaum C."/>
            <person name="Birren B."/>
        </authorList>
    </citation>
    <scope>NUCLEOTIDE SEQUENCE [LARGE SCALE GENOMIC DNA]</scope>
    <source>
        <strain evidence="21 22">ATCC BAA-351</strain>
    </source>
</reference>
<proteinExistence type="inferred from homology"/>
<comment type="cofactor">
    <cofactor evidence="17">
        <name>thiamine diphosphate</name>
        <dbReference type="ChEBI" id="CHEBI:58937"/>
    </cofactor>
    <text evidence="17">Binds 1 thiamine pyrophosphate per subunit. During the reaction, the substrate forms a covalent intermediate with the cofactor.</text>
</comment>
<evidence type="ECO:0000256" key="3">
    <source>
        <dbReference type="ARBA" id="ARBA00001941"/>
    </source>
</evidence>
<organism evidence="21 22">
    <name type="scientific">Enterococcus pallens ATCC BAA-351</name>
    <dbReference type="NCBI Taxonomy" id="1158607"/>
    <lineage>
        <taxon>Bacteria</taxon>
        <taxon>Bacillati</taxon>
        <taxon>Bacillota</taxon>
        <taxon>Bacilli</taxon>
        <taxon>Lactobacillales</taxon>
        <taxon>Enterococcaceae</taxon>
        <taxon>Enterococcus</taxon>
    </lineage>
</organism>
<feature type="domain" description="Transketolase-like pyrimidine-binding" evidence="20">
    <location>
        <begin position="350"/>
        <end position="521"/>
    </location>
</feature>
<dbReference type="InterPro" id="IPR055152">
    <property type="entry name" value="Transketolase-like_C_2"/>
</dbReference>
<evidence type="ECO:0000256" key="2">
    <source>
        <dbReference type="ARBA" id="ARBA00001936"/>
    </source>
</evidence>
<name>R2SQW1_9ENTE</name>
<feature type="site" description="Important for catalytic activity" evidence="19">
    <location>
        <position position="28"/>
    </location>
</feature>
<dbReference type="CDD" id="cd07033">
    <property type="entry name" value="TPP_PYR_DXS_TK_like"/>
    <property type="match status" value="1"/>
</dbReference>
<dbReference type="Proteomes" id="UP000013782">
    <property type="component" value="Unassembled WGS sequence"/>
</dbReference>
<evidence type="ECO:0000256" key="1">
    <source>
        <dbReference type="ARBA" id="ARBA00001913"/>
    </source>
</evidence>
<feature type="binding site" evidence="17">
    <location>
        <position position="433"/>
    </location>
    <ligand>
        <name>thiamine diphosphate</name>
        <dbReference type="ChEBI" id="CHEBI:58937"/>
    </ligand>
</feature>
<dbReference type="GO" id="GO:0046872">
    <property type="term" value="F:metal ion binding"/>
    <property type="evidence" value="ECO:0007669"/>
    <property type="project" value="UniProtKB-KW"/>
</dbReference>
<evidence type="ECO:0000256" key="5">
    <source>
        <dbReference type="ARBA" id="ARBA00007131"/>
    </source>
</evidence>
<evidence type="ECO:0000256" key="17">
    <source>
        <dbReference type="PIRSR" id="PIRSR605478-3"/>
    </source>
</evidence>
<feature type="binding site" evidence="18">
    <location>
        <position position="189"/>
    </location>
    <ligand>
        <name>Mg(2+)</name>
        <dbReference type="ChEBI" id="CHEBI:18420"/>
    </ligand>
</feature>
<dbReference type="FunFam" id="3.40.50.920:FF:000003">
    <property type="entry name" value="Transketolase"/>
    <property type="match status" value="1"/>
</dbReference>
<evidence type="ECO:0000256" key="11">
    <source>
        <dbReference type="ARBA" id="ARBA00022842"/>
    </source>
</evidence>
<comment type="caution">
    <text evidence="21">The sequence shown here is derived from an EMBL/GenBank/DDBJ whole genome shotgun (WGS) entry which is preliminary data.</text>
</comment>
<dbReference type="InterPro" id="IPR033247">
    <property type="entry name" value="Transketolase_fam"/>
</dbReference>
<comment type="subunit">
    <text evidence="6">Homodimer.</text>
</comment>
<evidence type="ECO:0000256" key="14">
    <source>
        <dbReference type="NCBIfam" id="TIGR00232"/>
    </source>
</evidence>
<dbReference type="Gene3D" id="3.40.50.970">
    <property type="match status" value="2"/>
</dbReference>
<dbReference type="AlphaFoldDB" id="R2SQW1"/>
<comment type="cofactor">
    <cofactor evidence="2">
        <name>Mn(2+)</name>
        <dbReference type="ChEBI" id="CHEBI:29035"/>
    </cofactor>
</comment>
<evidence type="ECO:0000256" key="19">
    <source>
        <dbReference type="PIRSR" id="PIRSR605478-5"/>
    </source>
</evidence>
<dbReference type="PATRIC" id="fig|1158607.3.peg.325"/>
<sequence length="659" mass="72761">MSKNIDNKSVATMRNLVVDSVENANHGHMGAPLGSAPMGYELFRHHMNHNPKNPQWFNRDRFVLTSGHGSMLLYSLLHLSGYDLSMDDIKQFRKLDSKTPGHPEVFHTPGVEATTGPLGQGFSMTVGLAIAEAHLRDRFNRDQFNVVDHFTYTICGDGDLEEGVALESAAIAGKLGLGKLIVLYDSNDITSDGPLTQSAHEDIQEKFRAMNWQTLYVSDGNNLEEISAAIEEAQSESKKPTLIEVKTIIGFGSTLQGTEKIHSNPVGTEEAKKIKAAIGWEYEDFFVPEDVKMNFNEISVQGEKSEMAWNQLVGEYQKSYPELAAELEKIISEKFEVTEAALTPFEDEKMATRTASGKMLNRIYKDLPILVGGSADLASSNKTTIEGQPFMDEEAHDGPNIYFGVREFAMASICNGLTLHGGLRGYCGTFLVFSDYMRSAIRHSALMGVPVTYIMTHDSLQVGQDGPTHQPVEHLISLRAMPNLVVFRPAEANETVVAWKLAAESKDRPFLIALGRHDVPVIAEVDFEAAERGAYILSKDADEPDLILIASGSEVEMAILAKEQLAQHKVNVVSFPSWELFDAQSDEYKESVLPNHIVNKLSVELGSTIGWSKYVGEKGKSLGVEQFGKSAPAGDLLNDYNFTVERIVKEAQQLIEKNK</sequence>
<feature type="active site" description="Proton donor" evidence="15">
    <location>
        <position position="407"/>
    </location>
</feature>
<keyword evidence="8" id="KW-0808">Transferase</keyword>
<feature type="binding site" evidence="17">
    <location>
        <position position="187"/>
    </location>
    <ligand>
        <name>thiamine diphosphate</name>
        <dbReference type="ChEBI" id="CHEBI:58937"/>
    </ligand>
</feature>
<comment type="cofactor">
    <cofactor evidence="18">
        <name>Mg(2+)</name>
        <dbReference type="ChEBI" id="CHEBI:18420"/>
    </cofactor>
    <text evidence="18">Binds 1 Mg(2+) ion per subunit. Can also utilize other divalent metal cations, such as Ca(2+), Mn(2+) and Co(2+).</text>
</comment>
<dbReference type="InterPro" id="IPR005474">
    <property type="entry name" value="Transketolase_N"/>
</dbReference>
<dbReference type="PANTHER" id="PTHR43522">
    <property type="entry name" value="TRANSKETOLASE"/>
    <property type="match status" value="1"/>
</dbReference>
<dbReference type="InterPro" id="IPR029061">
    <property type="entry name" value="THDP-binding"/>
</dbReference>
<dbReference type="NCBIfam" id="TIGR00232">
    <property type="entry name" value="tktlase_bact"/>
    <property type="match status" value="1"/>
</dbReference>
<feature type="binding site" evidence="17">
    <location>
        <position position="262"/>
    </location>
    <ligand>
        <name>thiamine diphosphate</name>
        <dbReference type="ChEBI" id="CHEBI:58937"/>
    </ligand>
</feature>
<evidence type="ECO:0000256" key="4">
    <source>
        <dbReference type="ARBA" id="ARBA00002931"/>
    </source>
</evidence>
<evidence type="ECO:0000256" key="10">
    <source>
        <dbReference type="ARBA" id="ARBA00022837"/>
    </source>
</evidence>
<evidence type="ECO:0000259" key="20">
    <source>
        <dbReference type="SMART" id="SM00861"/>
    </source>
</evidence>
<dbReference type="Gene3D" id="3.40.50.920">
    <property type="match status" value="1"/>
</dbReference>
<evidence type="ECO:0000256" key="18">
    <source>
        <dbReference type="PIRSR" id="PIRSR605478-4"/>
    </source>
</evidence>
<evidence type="ECO:0000313" key="21">
    <source>
        <dbReference type="EMBL" id="EOH97655.1"/>
    </source>
</evidence>
<feature type="binding site" evidence="16">
    <location>
        <position position="469"/>
    </location>
    <ligand>
        <name>substrate</name>
    </ligand>
</feature>
<evidence type="ECO:0000256" key="7">
    <source>
        <dbReference type="ARBA" id="ARBA00013152"/>
    </source>
</evidence>
<keyword evidence="12 17" id="KW-0786">Thiamine pyrophosphate</keyword>
<evidence type="ECO:0000256" key="13">
    <source>
        <dbReference type="ARBA" id="ARBA00049473"/>
    </source>
</evidence>
<feature type="binding site" evidence="16">
    <location>
        <position position="380"/>
    </location>
    <ligand>
        <name>substrate</name>
    </ligand>
</feature>
<dbReference type="Pfam" id="PF00456">
    <property type="entry name" value="Transketolase_N"/>
    <property type="match status" value="1"/>
</dbReference>
<evidence type="ECO:0000313" key="22">
    <source>
        <dbReference type="Proteomes" id="UP000013782"/>
    </source>
</evidence>
<feature type="binding site" evidence="17">
    <location>
        <position position="68"/>
    </location>
    <ligand>
        <name>thiamine diphosphate</name>
        <dbReference type="ChEBI" id="CHEBI:58937"/>
    </ligand>
</feature>
<dbReference type="OrthoDB" id="8732661at2"/>
<comment type="catalytic activity">
    <reaction evidence="13">
        <text>D-sedoheptulose 7-phosphate + D-glyceraldehyde 3-phosphate = aldehydo-D-ribose 5-phosphate + D-xylulose 5-phosphate</text>
        <dbReference type="Rhea" id="RHEA:10508"/>
        <dbReference type="ChEBI" id="CHEBI:57483"/>
        <dbReference type="ChEBI" id="CHEBI:57737"/>
        <dbReference type="ChEBI" id="CHEBI:58273"/>
        <dbReference type="ChEBI" id="CHEBI:59776"/>
        <dbReference type="EC" id="2.2.1.1"/>
    </reaction>
</comment>
<dbReference type="InterPro" id="IPR005478">
    <property type="entry name" value="Transketolase_bac-like"/>
</dbReference>
<dbReference type="InterPro" id="IPR009014">
    <property type="entry name" value="Transketo_C/PFOR_II"/>
</dbReference>
<gene>
    <name evidence="21" type="ORF">UAU_00323</name>
</gene>
<keyword evidence="9 18" id="KW-0479">Metal-binding</keyword>
<comment type="cofactor">
    <cofactor evidence="3">
        <name>Co(2+)</name>
        <dbReference type="ChEBI" id="CHEBI:48828"/>
    </cofactor>
</comment>
<feature type="site" description="Important for catalytic activity" evidence="19">
    <location>
        <position position="262"/>
    </location>
</feature>
<evidence type="ECO:0000256" key="9">
    <source>
        <dbReference type="ARBA" id="ARBA00022723"/>
    </source>
</evidence>
<feature type="binding site" evidence="16">
    <location>
        <position position="353"/>
    </location>
    <ligand>
        <name>substrate</name>
    </ligand>
</feature>
<dbReference type="STRING" id="160454.RV10_GL004847"/>
<protein>
    <recommendedName>
        <fullName evidence="7 14">Transketolase</fullName>
        <ecNumber evidence="7 14">2.2.1.1</ecNumber>
    </recommendedName>
</protein>
<feature type="binding site" evidence="17">
    <location>
        <position position="158"/>
    </location>
    <ligand>
        <name>thiamine diphosphate</name>
        <dbReference type="ChEBI" id="CHEBI:58937"/>
    </ligand>
</feature>
<keyword evidence="10" id="KW-0106">Calcium</keyword>
<feature type="binding site" evidence="16">
    <location>
        <position position="465"/>
    </location>
    <ligand>
        <name>substrate</name>
    </ligand>
</feature>
<dbReference type="GO" id="GO:0004802">
    <property type="term" value="F:transketolase activity"/>
    <property type="evidence" value="ECO:0007669"/>
    <property type="project" value="UniProtKB-UniRule"/>
</dbReference>
<evidence type="ECO:0000256" key="12">
    <source>
        <dbReference type="ARBA" id="ARBA00023052"/>
    </source>
</evidence>
<dbReference type="InterPro" id="IPR005475">
    <property type="entry name" value="Transketolase-like_Pyr-bd"/>
</dbReference>
<comment type="function">
    <text evidence="4">Catalyzes the transfer of a two-carbon ketol group from a ketose donor to an aldose acceptor, via a covalent intermediate with the cofactor thiamine pyrophosphate.</text>
</comment>
<feature type="binding site" evidence="16">
    <location>
        <position position="28"/>
    </location>
    <ligand>
        <name>substrate</name>
    </ligand>
</feature>
<dbReference type="EC" id="2.2.1.1" evidence="7 14"/>
<dbReference type="eggNOG" id="COG0021">
    <property type="taxonomic scope" value="Bacteria"/>
</dbReference>
<evidence type="ECO:0000256" key="6">
    <source>
        <dbReference type="ARBA" id="ARBA00011738"/>
    </source>
</evidence>
<feature type="binding site" evidence="18">
    <location>
        <position position="157"/>
    </location>
    <ligand>
        <name>Mg(2+)</name>
        <dbReference type="ChEBI" id="CHEBI:18420"/>
    </ligand>
</feature>
<dbReference type="SUPFAM" id="SSF52518">
    <property type="entry name" value="Thiamin diphosphate-binding fold (THDP-binding)"/>
    <property type="match status" value="2"/>
</dbReference>
<dbReference type="GO" id="GO:0006098">
    <property type="term" value="P:pentose-phosphate shunt"/>
    <property type="evidence" value="ECO:0007669"/>
    <property type="project" value="TreeGrafter"/>
</dbReference>
<evidence type="ECO:0000256" key="15">
    <source>
        <dbReference type="PIRSR" id="PIRSR605478-1"/>
    </source>
</evidence>
<dbReference type="HOGENOM" id="CLU_009227_0_0_9"/>
<dbReference type="FunFam" id="3.40.50.970:FF:000045">
    <property type="entry name" value="Transketolase"/>
    <property type="match status" value="1"/>
</dbReference>
<accession>R2SQW1</accession>
<feature type="binding site" evidence="16">
    <location>
        <position position="457"/>
    </location>
    <ligand>
        <name>substrate</name>
    </ligand>
</feature>
<dbReference type="SMART" id="SM00861">
    <property type="entry name" value="Transket_pyr"/>
    <property type="match status" value="1"/>
</dbReference>
<feature type="binding site" evidence="18">
    <location>
        <position position="187"/>
    </location>
    <ligand>
        <name>Mg(2+)</name>
        <dbReference type="ChEBI" id="CHEBI:18420"/>
    </ligand>
</feature>
<feature type="binding site" evidence="16">
    <location>
        <position position="262"/>
    </location>
    <ligand>
        <name>substrate</name>
    </ligand>
</feature>
<dbReference type="PANTHER" id="PTHR43522:SF2">
    <property type="entry name" value="TRANSKETOLASE 1-RELATED"/>
    <property type="match status" value="1"/>
</dbReference>
<evidence type="ECO:0000256" key="8">
    <source>
        <dbReference type="ARBA" id="ARBA00022679"/>
    </source>
</evidence>
<feature type="binding site" evidence="17">
    <location>
        <begin position="116"/>
        <end position="118"/>
    </location>
    <ligand>
        <name>thiamine diphosphate</name>
        <dbReference type="ChEBI" id="CHEBI:58937"/>
    </ligand>
</feature>